<keyword evidence="1" id="KW-1133">Transmembrane helix</keyword>
<feature type="domain" description="Dynamin N-terminal" evidence="2">
    <location>
        <begin position="79"/>
        <end position="217"/>
    </location>
</feature>
<reference evidence="3 4" key="1">
    <citation type="submission" date="2020-06" db="EMBL/GenBank/DDBJ databases">
        <authorList>
            <person name="Li R."/>
            <person name="Bekaert M."/>
        </authorList>
    </citation>
    <scope>NUCLEOTIDE SEQUENCE [LARGE SCALE GENOMIC DNA]</scope>
    <source>
        <strain evidence="4">wild</strain>
    </source>
</reference>
<evidence type="ECO:0000313" key="3">
    <source>
        <dbReference type="EMBL" id="CAC5401885.1"/>
    </source>
</evidence>
<evidence type="ECO:0000256" key="1">
    <source>
        <dbReference type="SAM" id="Phobius"/>
    </source>
</evidence>
<evidence type="ECO:0000259" key="2">
    <source>
        <dbReference type="Pfam" id="PF00350"/>
    </source>
</evidence>
<keyword evidence="1" id="KW-0472">Membrane</keyword>
<proteinExistence type="predicted"/>
<keyword evidence="4" id="KW-1185">Reference proteome</keyword>
<feature type="transmembrane region" description="Helical" evidence="1">
    <location>
        <begin position="436"/>
        <end position="457"/>
    </location>
</feature>
<keyword evidence="1" id="KW-0812">Transmembrane</keyword>
<accession>A0A6J8D1B9</accession>
<dbReference type="PANTHER" id="PTHR26392:SF92">
    <property type="entry name" value="PROTEIN KINASE DOMAIN-CONTAINING PROTEIN"/>
    <property type="match status" value="1"/>
</dbReference>
<dbReference type="EMBL" id="CACVKT020006485">
    <property type="protein sequence ID" value="CAC5401885.1"/>
    <property type="molecule type" value="Genomic_DNA"/>
</dbReference>
<protein>
    <recommendedName>
        <fullName evidence="2">Dynamin N-terminal domain-containing protein</fullName>
    </recommendedName>
</protein>
<organism evidence="3 4">
    <name type="scientific">Mytilus coruscus</name>
    <name type="common">Sea mussel</name>
    <dbReference type="NCBI Taxonomy" id="42192"/>
    <lineage>
        <taxon>Eukaryota</taxon>
        <taxon>Metazoa</taxon>
        <taxon>Spiralia</taxon>
        <taxon>Lophotrochozoa</taxon>
        <taxon>Mollusca</taxon>
        <taxon>Bivalvia</taxon>
        <taxon>Autobranchia</taxon>
        <taxon>Pteriomorphia</taxon>
        <taxon>Mytilida</taxon>
        <taxon>Mytiloidea</taxon>
        <taxon>Mytilidae</taxon>
        <taxon>Mytilinae</taxon>
        <taxon>Mytilus</taxon>
    </lineage>
</organism>
<dbReference type="OrthoDB" id="5981483at2759"/>
<dbReference type="InterPro" id="IPR027417">
    <property type="entry name" value="P-loop_NTPase"/>
</dbReference>
<dbReference type="SUPFAM" id="SSF52540">
    <property type="entry name" value="P-loop containing nucleoside triphosphate hydrolases"/>
    <property type="match status" value="1"/>
</dbReference>
<evidence type="ECO:0000313" key="4">
    <source>
        <dbReference type="Proteomes" id="UP000507470"/>
    </source>
</evidence>
<dbReference type="PANTHER" id="PTHR26392">
    <property type="entry name" value="MITOGEN-ACTIVATED PROTEIN KINASE KINASE KINASE 7-RELATED"/>
    <property type="match status" value="1"/>
</dbReference>
<dbReference type="Proteomes" id="UP000507470">
    <property type="component" value="Unassembled WGS sequence"/>
</dbReference>
<dbReference type="InterPro" id="IPR045063">
    <property type="entry name" value="Dynamin_N"/>
</dbReference>
<dbReference type="AlphaFoldDB" id="A0A6J8D1B9"/>
<gene>
    <name evidence="3" type="ORF">MCOR_35923</name>
</gene>
<sequence length="460" mass="53072">MATEAAMKIEGADLVRQIIEYDGQIKQKVIQIYDHIKLFIASKEFIGTDVEDEIKTEFGNILDDIEKQKEKVMIDECPIVIAGETSAGKSSFINLILGKDILPSQLLSCTTTICRLRNSENVGIAVTDEDDKKINIDVNYVDDKDFRLQLKKYVSRTSDHENYKYVDISLPIPLLKSHTLIIDTPGIGTSPELNNRLLDFLPNAMAFIYIINSSNAGGLQGDRLLKIFESQNDRVKRTRMQEFDTRTTIFVCNKWDQVPEEEEEDVMSFICSVLKDSWPNLNVEGQIYKLSVKKIKKSVIEQASEKCESISKELYTYLNKKETTDRMFKFSVHEYPTGRYQWFIKEKAKDLILGRINAETREWCRMNMVENINLELQAILQESFSKVHSEMEEGRKDLSEFEVTLDKRYSFDKSIRDRNFLDDFEDTVLSWPILPIAFPLSFVITAVLAPLLIPLVIKDY</sequence>
<dbReference type="Pfam" id="PF00350">
    <property type="entry name" value="Dynamin_N"/>
    <property type="match status" value="1"/>
</dbReference>
<dbReference type="Gene3D" id="3.40.50.300">
    <property type="entry name" value="P-loop containing nucleotide triphosphate hydrolases"/>
    <property type="match status" value="1"/>
</dbReference>
<name>A0A6J8D1B9_MYTCO</name>